<evidence type="ECO:0000256" key="7">
    <source>
        <dbReference type="PROSITE-ProRule" id="PRU00027"/>
    </source>
</evidence>
<evidence type="ECO:0000259" key="9">
    <source>
        <dbReference type="PROSITE" id="PS50808"/>
    </source>
</evidence>
<evidence type="ECO:0000256" key="3">
    <source>
        <dbReference type="ARBA" id="ARBA00022771"/>
    </source>
</evidence>
<evidence type="ECO:0000313" key="10">
    <source>
        <dbReference type="Proteomes" id="UP000515123"/>
    </source>
</evidence>
<accession>A0A6P5F6B8</accession>
<protein>
    <submittedName>
        <fullName evidence="11">Uncharacterized protein LOC109712546</fullName>
    </submittedName>
</protein>
<feature type="region of interest" description="Disordered" evidence="8">
    <location>
        <begin position="770"/>
        <end position="967"/>
    </location>
</feature>
<keyword evidence="5" id="KW-0238">DNA-binding</keyword>
<feature type="compositionally biased region" description="Low complexity" evidence="8">
    <location>
        <begin position="149"/>
        <end position="160"/>
    </location>
</feature>
<name>A0A6P5F6B8_ANACO</name>
<evidence type="ECO:0000256" key="5">
    <source>
        <dbReference type="ARBA" id="ARBA00023125"/>
    </source>
</evidence>
<evidence type="ECO:0000256" key="2">
    <source>
        <dbReference type="ARBA" id="ARBA00022723"/>
    </source>
</evidence>
<comment type="subcellular location">
    <subcellularLocation>
        <location evidence="1">Nucleus</location>
    </subcellularLocation>
</comment>
<keyword evidence="4" id="KW-0862">Zinc</keyword>
<dbReference type="InterPro" id="IPR012337">
    <property type="entry name" value="RNaseH-like_sf"/>
</dbReference>
<evidence type="ECO:0000256" key="6">
    <source>
        <dbReference type="ARBA" id="ARBA00023242"/>
    </source>
</evidence>
<sequence>MAPKRSEDYGWQHGQMIDTNRFHWKCNYCNMVGMGGGVTRLKKHIAGGFSEVSNCPKVPQEIRHAMKIELESSKLAKKKVRDDRDELDKRAAEYPPIDPYEGIGDELDADTRAAMEASAQERWQQDEVQRHRAQFGRSQFDAGGGSGSGSAQSGLARSGSVSRLFDRFKKGPKEKSGRHPNIIDIDPMAIPHSDAQQQRIDTMLKKDKKGRIGRAIAKFFHFSHIPSHAASTPYYRSMIATIQKEGQGVEPPTPYELSNKYLDAEVNDIHEWVKNLKQLWEMYGVTLMCDSWTGPTKMSIINFLIYCNGKVIFHKSIDATGRFEDADYIYALLEQVLREVGEKCVVQVISDNGANFKKAGKLLMQRHPHLFWTPCAAHCINLMMSDFGEINRVKKTVHTAQRISKYLYNHLWVHALMVKFTGRELVRPGITRFATNFIALNSILQNKNGLKSMFASDEWQTSRYASTADGKSIEQIIMSTKFWDYVKEIVDIVEPLYVVLRLVDQEKIPQMGHVYYKLRMAKDNIKKNNPLRCQSFLKIIDRRWDVQMSRDLHLAGYYLNPSYHHRYNLGFDDELLKALRNVINRLERDPTHAALAISEGKIFRESSGTFGEAGAINGRHNTDPTEWWLQYGGSAKHLKKIAVRVLSQTTTSSGCERNWSTFALIHTKVRNRLAYARLEKLVYVHYNMRLRLRCMQEEYDKEKVLKTYDPLDASFINDESDPVLDWLQDRDNQEDPLLDEPGDPPRPFRIIADEAGISDAERWADENIGSSQGNVQEQAALDEESQNPARDSDAEFERLMQGPGYGRSRRTQSQSGKEKTSYTAKRPSTTVRSGKSKKSMTSMDPLDAADALPQDNDSDTSTPADSGLPQSKDECSDDDDTTNSSEDGGDFIPPTQQESGGGGGLIFTEEQNFTHATQDADHGSRPRQTSGMVYDRRKGRRSSQQDYGEMREGLEAISTRPPRRDDTLQTQFDSTSISSHPSYRHGLYGEIFDYDSSIYGTQSESQSIPGHSESSYGESTSTHAYPHYGSSFPYNPYPYDASVYMPQMTVVHYIHDPVAYANYLRQYNDLYREYMTFSQYQQYLYQHCHINLVSATDSMPYDQARQSMWN</sequence>
<dbReference type="SUPFAM" id="SSF53098">
    <property type="entry name" value="Ribonuclease H-like"/>
    <property type="match status" value="1"/>
</dbReference>
<feature type="compositionally biased region" description="Polar residues" evidence="8">
    <location>
        <begin position="811"/>
        <end position="833"/>
    </location>
</feature>
<keyword evidence="10" id="KW-1185">Reference proteome</keyword>
<feature type="compositionally biased region" description="Basic and acidic residues" evidence="8">
    <location>
        <begin position="164"/>
        <end position="177"/>
    </location>
</feature>
<dbReference type="RefSeq" id="XP_020091741.1">
    <property type="nucleotide sequence ID" value="XM_020236152.1"/>
</dbReference>
<reference evidence="10" key="1">
    <citation type="journal article" date="2015" name="Nat. Genet.">
        <title>The pineapple genome and the evolution of CAM photosynthesis.</title>
        <authorList>
            <person name="Ming R."/>
            <person name="VanBuren R."/>
            <person name="Wai C.M."/>
            <person name="Tang H."/>
            <person name="Schatz M.C."/>
            <person name="Bowers J.E."/>
            <person name="Lyons E."/>
            <person name="Wang M.L."/>
            <person name="Chen J."/>
            <person name="Biggers E."/>
            <person name="Zhang J."/>
            <person name="Huang L."/>
            <person name="Zhang L."/>
            <person name="Miao W."/>
            <person name="Zhang J."/>
            <person name="Ye Z."/>
            <person name="Miao C."/>
            <person name="Lin Z."/>
            <person name="Wang H."/>
            <person name="Zhou H."/>
            <person name="Yim W.C."/>
            <person name="Priest H.D."/>
            <person name="Zheng C."/>
            <person name="Woodhouse M."/>
            <person name="Edger P.P."/>
            <person name="Guyot R."/>
            <person name="Guo H.B."/>
            <person name="Guo H."/>
            <person name="Zheng G."/>
            <person name="Singh R."/>
            <person name="Sharma A."/>
            <person name="Min X."/>
            <person name="Zheng Y."/>
            <person name="Lee H."/>
            <person name="Gurtowski J."/>
            <person name="Sedlazeck F.J."/>
            <person name="Harkess A."/>
            <person name="McKain M.R."/>
            <person name="Liao Z."/>
            <person name="Fang J."/>
            <person name="Liu J."/>
            <person name="Zhang X."/>
            <person name="Zhang Q."/>
            <person name="Hu W."/>
            <person name="Qin Y."/>
            <person name="Wang K."/>
            <person name="Chen L.Y."/>
            <person name="Shirley N."/>
            <person name="Lin Y.R."/>
            <person name="Liu L.Y."/>
            <person name="Hernandez A.G."/>
            <person name="Wright C.L."/>
            <person name="Bulone V."/>
            <person name="Tuskan G.A."/>
            <person name="Heath K."/>
            <person name="Zee F."/>
            <person name="Moore P.H."/>
            <person name="Sunkar R."/>
            <person name="Leebens-Mack J.H."/>
            <person name="Mockler T."/>
            <person name="Bennetzen J.L."/>
            <person name="Freeling M."/>
            <person name="Sankoff D."/>
            <person name="Paterson A.H."/>
            <person name="Zhu X."/>
            <person name="Yang X."/>
            <person name="Smith J.A."/>
            <person name="Cushman J.C."/>
            <person name="Paull R.E."/>
            <person name="Yu Q."/>
        </authorList>
    </citation>
    <scope>NUCLEOTIDE SEQUENCE [LARGE SCALE GENOMIC DNA]</scope>
    <source>
        <strain evidence="10">cv. F153</strain>
    </source>
</reference>
<proteinExistence type="predicted"/>
<dbReference type="GO" id="GO:0003677">
    <property type="term" value="F:DNA binding"/>
    <property type="evidence" value="ECO:0007669"/>
    <property type="project" value="UniProtKB-KW"/>
</dbReference>
<dbReference type="PANTHER" id="PTHR32166">
    <property type="entry name" value="OSJNBA0013A04.12 PROTEIN"/>
    <property type="match status" value="1"/>
</dbReference>
<dbReference type="GO" id="GO:0005634">
    <property type="term" value="C:nucleus"/>
    <property type="evidence" value="ECO:0007669"/>
    <property type="project" value="UniProtKB-SubCell"/>
</dbReference>
<dbReference type="Pfam" id="PF04937">
    <property type="entry name" value="DUF659"/>
    <property type="match status" value="1"/>
</dbReference>
<dbReference type="GO" id="GO:0046983">
    <property type="term" value="F:protein dimerization activity"/>
    <property type="evidence" value="ECO:0007669"/>
    <property type="project" value="InterPro"/>
</dbReference>
<dbReference type="Proteomes" id="UP000515123">
    <property type="component" value="Linkage group 7"/>
</dbReference>
<dbReference type="OrthoDB" id="671944at2759"/>
<evidence type="ECO:0000256" key="4">
    <source>
        <dbReference type="ARBA" id="ARBA00022833"/>
    </source>
</evidence>
<organism evidence="10 11">
    <name type="scientific">Ananas comosus</name>
    <name type="common">Pineapple</name>
    <name type="synonym">Ananas ananas</name>
    <dbReference type="NCBI Taxonomy" id="4615"/>
    <lineage>
        <taxon>Eukaryota</taxon>
        <taxon>Viridiplantae</taxon>
        <taxon>Streptophyta</taxon>
        <taxon>Embryophyta</taxon>
        <taxon>Tracheophyta</taxon>
        <taxon>Spermatophyta</taxon>
        <taxon>Magnoliopsida</taxon>
        <taxon>Liliopsida</taxon>
        <taxon>Poales</taxon>
        <taxon>Bromeliaceae</taxon>
        <taxon>Bromelioideae</taxon>
        <taxon>Ananas</taxon>
    </lineage>
</organism>
<gene>
    <name evidence="11" type="primary">LOC109712546</name>
</gene>
<dbReference type="InterPro" id="IPR008906">
    <property type="entry name" value="HATC_C_dom"/>
</dbReference>
<dbReference type="GO" id="GO:0008270">
    <property type="term" value="F:zinc ion binding"/>
    <property type="evidence" value="ECO:0007669"/>
    <property type="project" value="UniProtKB-KW"/>
</dbReference>
<dbReference type="AlphaFoldDB" id="A0A6P5F6B8"/>
<dbReference type="InterPro" id="IPR007021">
    <property type="entry name" value="DUF659"/>
</dbReference>
<keyword evidence="6" id="KW-0539">Nucleus</keyword>
<dbReference type="GeneID" id="109712546"/>
<dbReference type="Pfam" id="PF05699">
    <property type="entry name" value="Dimer_Tnp_hAT"/>
    <property type="match status" value="1"/>
</dbReference>
<evidence type="ECO:0000256" key="1">
    <source>
        <dbReference type="ARBA" id="ARBA00004123"/>
    </source>
</evidence>
<evidence type="ECO:0000256" key="8">
    <source>
        <dbReference type="SAM" id="MobiDB-lite"/>
    </source>
</evidence>
<dbReference type="PROSITE" id="PS50808">
    <property type="entry name" value="ZF_BED"/>
    <property type="match status" value="1"/>
</dbReference>
<dbReference type="InterPro" id="IPR003656">
    <property type="entry name" value="Znf_BED"/>
</dbReference>
<dbReference type="PANTHER" id="PTHR32166:SF105">
    <property type="entry name" value="HAT DIMERIZATION DOMAIN-CONTAINING PROTEIN"/>
    <property type="match status" value="1"/>
</dbReference>
<keyword evidence="2" id="KW-0479">Metal-binding</keyword>
<feature type="compositionally biased region" description="Low complexity" evidence="8">
    <location>
        <begin position="844"/>
        <end position="853"/>
    </location>
</feature>
<reference evidence="11" key="2">
    <citation type="submission" date="2025-08" db="UniProtKB">
        <authorList>
            <consortium name="RefSeq"/>
        </authorList>
    </citation>
    <scope>IDENTIFICATION</scope>
    <source>
        <tissue evidence="11">Leaf</tissue>
    </source>
</reference>
<feature type="region of interest" description="Disordered" evidence="8">
    <location>
        <begin position="137"/>
        <end position="195"/>
    </location>
</feature>
<feature type="domain" description="BED-type" evidence="9">
    <location>
        <begin position="5"/>
        <end position="62"/>
    </location>
</feature>
<evidence type="ECO:0000313" key="11">
    <source>
        <dbReference type="RefSeq" id="XP_020091741.1"/>
    </source>
</evidence>
<keyword evidence="3 7" id="KW-0863">Zinc-finger</keyword>